<gene>
    <name evidence="1" type="ORF">PGLA1383_LOCUS56459</name>
</gene>
<proteinExistence type="predicted"/>
<protein>
    <submittedName>
        <fullName evidence="1">Uncharacterized protein</fullName>
    </submittedName>
</protein>
<dbReference type="AlphaFoldDB" id="A0A813HTY7"/>
<evidence type="ECO:0000313" key="2">
    <source>
        <dbReference type="Proteomes" id="UP000654075"/>
    </source>
</evidence>
<sequence length="268" mass="30366">MGSSQVSSPSPRRSGPYQAKHDATKYAWCLWCVHWELSSQLQNIHCGGCNHNWPEPTIQAANVAGAGLKRWKHLEVLHPECTAALEESQHYDTSWMERGRSVQAGSSSRWSRSRRGKRPPVTAFLTSLDLGSLPSLSWVSFRRPWQQSKIFKRLDCSQDCKPTWKERTSNWSHSPQPEPSKEFKLQITHCLQHSSWDKLKAAKSELDQAETSYCFVQQQLGAARTDLEACKEGVQNAEEAFKEAQAYFLSLKGSLQEEDSAVEEGEVE</sequence>
<evidence type="ECO:0000313" key="1">
    <source>
        <dbReference type="EMBL" id="CAE8641887.1"/>
    </source>
</evidence>
<comment type="caution">
    <text evidence="1">The sequence shown here is derived from an EMBL/GenBank/DDBJ whole genome shotgun (WGS) entry which is preliminary data.</text>
</comment>
<accession>A0A813HTY7</accession>
<organism evidence="1 2">
    <name type="scientific">Polarella glacialis</name>
    <name type="common">Dinoflagellate</name>
    <dbReference type="NCBI Taxonomy" id="89957"/>
    <lineage>
        <taxon>Eukaryota</taxon>
        <taxon>Sar</taxon>
        <taxon>Alveolata</taxon>
        <taxon>Dinophyceae</taxon>
        <taxon>Suessiales</taxon>
        <taxon>Suessiaceae</taxon>
        <taxon>Polarella</taxon>
    </lineage>
</organism>
<dbReference type="Proteomes" id="UP000654075">
    <property type="component" value="Unassembled WGS sequence"/>
</dbReference>
<keyword evidence="2" id="KW-1185">Reference proteome</keyword>
<dbReference type="EMBL" id="CAJNNV010033048">
    <property type="protein sequence ID" value="CAE8641887.1"/>
    <property type="molecule type" value="Genomic_DNA"/>
</dbReference>
<name>A0A813HTY7_POLGL</name>
<reference evidence="1" key="1">
    <citation type="submission" date="2021-02" db="EMBL/GenBank/DDBJ databases">
        <authorList>
            <person name="Dougan E. K."/>
            <person name="Rhodes N."/>
            <person name="Thang M."/>
            <person name="Chan C."/>
        </authorList>
    </citation>
    <scope>NUCLEOTIDE SEQUENCE</scope>
</reference>